<evidence type="ECO:0008006" key="10">
    <source>
        <dbReference type="Google" id="ProtNLM"/>
    </source>
</evidence>
<feature type="transmembrane region" description="Helical" evidence="7">
    <location>
        <begin position="232"/>
        <end position="259"/>
    </location>
</feature>
<feature type="transmembrane region" description="Helical" evidence="7">
    <location>
        <begin position="94"/>
        <end position="117"/>
    </location>
</feature>
<proteinExistence type="inferred from homology"/>
<comment type="subcellular location">
    <subcellularLocation>
        <location evidence="1">Membrane</location>
        <topology evidence="1">Multi-pass membrane protein</topology>
    </subcellularLocation>
</comment>
<name>A0A9P8AJA9_9ASCO</name>
<organism evidence="8 9">
    <name type="scientific">Scheffersomyces spartinae</name>
    <dbReference type="NCBI Taxonomy" id="45513"/>
    <lineage>
        <taxon>Eukaryota</taxon>
        <taxon>Fungi</taxon>
        <taxon>Dikarya</taxon>
        <taxon>Ascomycota</taxon>
        <taxon>Saccharomycotina</taxon>
        <taxon>Pichiomycetes</taxon>
        <taxon>Debaryomycetaceae</taxon>
        <taxon>Scheffersomyces</taxon>
    </lineage>
</organism>
<feature type="transmembrane region" description="Helical" evidence="7">
    <location>
        <begin position="64"/>
        <end position="87"/>
    </location>
</feature>
<keyword evidence="9" id="KW-1185">Reference proteome</keyword>
<dbReference type="EMBL" id="JAHMUF010000006">
    <property type="protein sequence ID" value="KAG7194669.1"/>
    <property type="molecule type" value="Genomic_DNA"/>
</dbReference>
<comment type="caution">
    <text evidence="8">The sequence shown here is derived from an EMBL/GenBank/DDBJ whole genome shotgun (WGS) entry which is preliminary data.</text>
</comment>
<keyword evidence="4 7" id="KW-0472">Membrane</keyword>
<dbReference type="NCBIfam" id="TIGR00790">
    <property type="entry name" value="fnt"/>
    <property type="match status" value="1"/>
</dbReference>
<evidence type="ECO:0000256" key="5">
    <source>
        <dbReference type="ARBA" id="ARBA00049660"/>
    </source>
</evidence>
<dbReference type="Gene3D" id="1.20.1080.10">
    <property type="entry name" value="Glycerol uptake facilitator protein"/>
    <property type="match status" value="1"/>
</dbReference>
<dbReference type="GO" id="GO:0015513">
    <property type="term" value="F:high-affinity secondary active nitrite transmembrane transporter activity"/>
    <property type="evidence" value="ECO:0007669"/>
    <property type="project" value="TreeGrafter"/>
</dbReference>
<dbReference type="PANTHER" id="PTHR30520:SF6">
    <property type="entry name" value="FORMATE_NITRATE FAMILY TRANSPORTER (EUROFUNG)"/>
    <property type="match status" value="1"/>
</dbReference>
<dbReference type="GO" id="GO:0005886">
    <property type="term" value="C:plasma membrane"/>
    <property type="evidence" value="ECO:0007669"/>
    <property type="project" value="TreeGrafter"/>
</dbReference>
<evidence type="ECO:0000256" key="7">
    <source>
        <dbReference type="SAM" id="Phobius"/>
    </source>
</evidence>
<dbReference type="GO" id="GO:0015707">
    <property type="term" value="P:nitrite transport"/>
    <property type="evidence" value="ECO:0007669"/>
    <property type="project" value="TreeGrafter"/>
</dbReference>
<evidence type="ECO:0000256" key="4">
    <source>
        <dbReference type="ARBA" id="ARBA00023136"/>
    </source>
</evidence>
<dbReference type="InterPro" id="IPR023271">
    <property type="entry name" value="Aquaporin-like"/>
</dbReference>
<keyword evidence="2 7" id="KW-0812">Transmembrane</keyword>
<dbReference type="GeneID" id="66117720"/>
<feature type="transmembrane region" description="Helical" evidence="7">
    <location>
        <begin position="192"/>
        <end position="212"/>
    </location>
</feature>
<dbReference type="RefSeq" id="XP_043050216.1">
    <property type="nucleotide sequence ID" value="XM_043195019.1"/>
</dbReference>
<dbReference type="Proteomes" id="UP000790833">
    <property type="component" value="Unassembled WGS sequence"/>
</dbReference>
<accession>A0A9P8AJA9</accession>
<dbReference type="Pfam" id="PF01226">
    <property type="entry name" value="Form_Nir_trans"/>
    <property type="match status" value="1"/>
</dbReference>
<evidence type="ECO:0000256" key="1">
    <source>
        <dbReference type="ARBA" id="ARBA00004141"/>
    </source>
</evidence>
<dbReference type="OrthoDB" id="4829at2759"/>
<sequence length="559" mass="61949">MGDEYYLSANEAALAVVATAMKKARLRLDTLCVNSLMGGILFSSGGMIHIMAQGYMGSIFQNDPGVIMFIQGLVYPIGLFYVVIMGVDLFNSNVLFFSTAVVRGAVSILDLCISWFVSWWLNLVGNIFVCYVISTYSGVGTTKSFIRSAVEIAETKNAHGFVQTLLRGVAGNFYVSMAIYLQLMVKPLHVKFFMLLLPIFTFVSLGYSHVVADMYLMVMGLINHADVTVGEVIWRVFIPGTLGNMIGGSAFGIVVTWYLHLVVVERDQRELNLPQYDVRDEQPELNQDSRVVRRPLQISTEDDDDEPLDEEPEYINDKLGGIREEEPSDSSDSYRAEAPQALYEDNLSRMNTRSTGISRLSNMSSYRRLRSPKNVFPVYGMGNAGKREREIAGEFALKVKSRHSGEIDSMLLRAATTTGTVDLGANYLGETLKRVITRSKVQKEERDIEAQRIVSPCPSFSSYHSRHLTGVPIKPLRSVSVDNVNKRMLQAGITPKAARGANEAAGIDSMTTRPRMSSAMGESVSTAHTIDLIDSERQEPKGSTQSQFDVKDFSPQKPA</sequence>
<keyword evidence="3 7" id="KW-1133">Transmembrane helix</keyword>
<dbReference type="InterPro" id="IPR000292">
    <property type="entry name" value="For/NO2_transpt"/>
</dbReference>
<dbReference type="AlphaFoldDB" id="A0A9P8AJA9"/>
<feature type="compositionally biased region" description="Acidic residues" evidence="6">
    <location>
        <begin position="300"/>
        <end position="314"/>
    </location>
</feature>
<evidence type="ECO:0000256" key="6">
    <source>
        <dbReference type="SAM" id="MobiDB-lite"/>
    </source>
</evidence>
<evidence type="ECO:0000256" key="3">
    <source>
        <dbReference type="ARBA" id="ARBA00022989"/>
    </source>
</evidence>
<reference evidence="8" key="1">
    <citation type="submission" date="2021-03" db="EMBL/GenBank/DDBJ databases">
        <authorList>
            <person name="Palmer J.M."/>
        </authorList>
    </citation>
    <scope>NUCLEOTIDE SEQUENCE</scope>
    <source>
        <strain evidence="8">ARV_011</strain>
    </source>
</reference>
<feature type="transmembrane region" description="Helical" evidence="7">
    <location>
        <begin position="31"/>
        <end position="52"/>
    </location>
</feature>
<evidence type="ECO:0000256" key="2">
    <source>
        <dbReference type="ARBA" id="ARBA00022692"/>
    </source>
</evidence>
<dbReference type="PANTHER" id="PTHR30520">
    <property type="entry name" value="FORMATE TRANSPORTER-RELATED"/>
    <property type="match status" value="1"/>
</dbReference>
<evidence type="ECO:0000313" key="8">
    <source>
        <dbReference type="EMBL" id="KAG7194669.1"/>
    </source>
</evidence>
<feature type="transmembrane region" description="Helical" evidence="7">
    <location>
        <begin position="123"/>
        <end position="139"/>
    </location>
</feature>
<evidence type="ECO:0000313" key="9">
    <source>
        <dbReference type="Proteomes" id="UP000790833"/>
    </source>
</evidence>
<feature type="region of interest" description="Disordered" evidence="6">
    <location>
        <begin position="279"/>
        <end position="335"/>
    </location>
</feature>
<protein>
    <recommendedName>
        <fullName evidence="10">Formate/nitrite transporter</fullName>
    </recommendedName>
</protein>
<comment type="similarity">
    <text evidence="5">Belongs to the FNT transporter (TC 1.A.16) family.</text>
</comment>
<feature type="compositionally biased region" description="Basic and acidic residues" evidence="6">
    <location>
        <begin position="549"/>
        <end position="559"/>
    </location>
</feature>
<gene>
    <name evidence="8" type="ORF">KQ657_004346</name>
</gene>
<feature type="region of interest" description="Disordered" evidence="6">
    <location>
        <begin position="496"/>
        <end position="559"/>
    </location>
</feature>